<comment type="subcellular location">
    <subcellularLocation>
        <location evidence="1">Membrane</location>
        <topology evidence="1">Multi-pass membrane protein</topology>
    </subcellularLocation>
</comment>
<keyword evidence="6" id="KW-1185">Reference proteome</keyword>
<evidence type="ECO:0000313" key="5">
    <source>
        <dbReference type="EMBL" id="XAF69775.1"/>
    </source>
</evidence>
<sequence>MGIKNKVTNKFTQKVGNKVLNIEEISEKSNLPVTSDDIAERRQRAQTLVKKKSMLSSGVSVVPIPGLDFGVDIKLMKDIIEDINKIYGVDHNQVSTMGDDMRERVFAAAAVQGSQFIGKKISEALLKMVVKDVAKRVAAKQTKWFPIVGQAISASLSYYFMKKMGDEHIEKCEKVVKEIV</sequence>
<accession>A0ABZ3EBE7</accession>
<name>A0ABZ3EBE7_9STAP</name>
<evidence type="ECO:0000256" key="1">
    <source>
        <dbReference type="ARBA" id="ARBA00004141"/>
    </source>
</evidence>
<dbReference type="InterPro" id="IPR021147">
    <property type="entry name" value="DUF697"/>
</dbReference>
<keyword evidence="3" id="KW-1133">Transmembrane helix</keyword>
<evidence type="ECO:0000256" key="3">
    <source>
        <dbReference type="ARBA" id="ARBA00022989"/>
    </source>
</evidence>
<proteinExistence type="predicted"/>
<organism evidence="5 6">
    <name type="scientific">Staphylococcus hsinchuensis</name>
    <dbReference type="NCBI Taxonomy" id="3051183"/>
    <lineage>
        <taxon>Bacteria</taxon>
        <taxon>Bacillati</taxon>
        <taxon>Bacillota</taxon>
        <taxon>Bacilli</taxon>
        <taxon>Bacillales</taxon>
        <taxon>Staphylococcaceae</taxon>
        <taxon>Staphylococcus</taxon>
    </lineage>
</organism>
<dbReference type="EMBL" id="CP128355">
    <property type="protein sequence ID" value="XAF69775.1"/>
    <property type="molecule type" value="Genomic_DNA"/>
</dbReference>
<protein>
    <submittedName>
        <fullName evidence="5">DUF697 domain-containing protein</fullName>
    </submittedName>
</protein>
<keyword evidence="4" id="KW-0472">Membrane</keyword>
<keyword evidence="2" id="KW-0812">Transmembrane</keyword>
<evidence type="ECO:0000256" key="2">
    <source>
        <dbReference type="ARBA" id="ARBA00022692"/>
    </source>
</evidence>
<dbReference type="RefSeq" id="WP_251516065.1">
    <property type="nucleotide sequence ID" value="NZ_CP128355.1"/>
</dbReference>
<evidence type="ECO:0000313" key="6">
    <source>
        <dbReference type="Proteomes" id="UP001436297"/>
    </source>
</evidence>
<reference evidence="5 6" key="1">
    <citation type="journal article" date="2024" name="Pathogens">
        <title>Staphylococcus hsinchuensis sp. nov., Isolated from Soymilk.</title>
        <authorList>
            <person name="Wang Y.T."/>
            <person name="Lin Y.C."/>
            <person name="Hsieh Y.H."/>
            <person name="Lin Y.T."/>
            <person name="Hamada M."/>
            <person name="Chen C.C."/>
            <person name="Liou J.S."/>
            <person name="Lee A.Y."/>
            <person name="Zhang W.L."/>
            <person name="Chen Y.T."/>
            <person name="Huang C.H."/>
        </authorList>
    </citation>
    <scope>NUCLEOTIDE SEQUENCE [LARGE SCALE GENOMIC DNA]</scope>
    <source>
        <strain evidence="5 6">H164</strain>
    </source>
</reference>
<dbReference type="Pfam" id="PF05128">
    <property type="entry name" value="DUF697"/>
    <property type="match status" value="1"/>
</dbReference>
<evidence type="ECO:0000256" key="4">
    <source>
        <dbReference type="ARBA" id="ARBA00023136"/>
    </source>
</evidence>
<gene>
    <name evidence="5" type="ORF">QQM35_06775</name>
</gene>
<dbReference type="Proteomes" id="UP001436297">
    <property type="component" value="Chromosome"/>
</dbReference>